<gene>
    <name evidence="2" type="ORF">Tci_053520</name>
</gene>
<keyword evidence="1" id="KW-0812">Transmembrane</keyword>
<accession>A0A6L2N8V2</accession>
<keyword evidence="1" id="KW-0472">Membrane</keyword>
<sequence length="540" mass="61235">MMLFGYHLNPRYAIKECLSYGTLYNRDCSCSKGSVKDKILVPKTPKNYARCAKCGHPVNGPYCQGFTLLREKLEEDLDNDVNPPQIDECCCKCGNALDGIFCQQCICESCGKGAHTGYNYPPKVPIISNPEPCNQTMNNELPQTLLSFDSMCYSNKENSKQEEKRIEEEQAASARYWKIPACCNDDNDYNSAITPVLSTEEPVDSLTKDHVEIVVNFKDDISSSDDDSLYNKNIEYVEASPHDSKLISLEAAEIVIPEIEDIGDDNLREKLLNVHLLIANIEALKDNPTQSFEFLTKSSSTSPKSFLEETNTFHNSLPKFENFYFDLEEISSDSTTTHSDISLSDYKAFSFDDDHIKEINSGSTTTHSEYDSFTFDLLNDQCPPTDRSDFTHEDFADELAHIISPLEYDCFYFRNLPDPSELMSVLNSGIRENLFSTTCVNLPVEDDHSPILAYVVCIFLAYLTYLVIPPYLYSPGNEDTIFDLGITINHFYSFKPGLSHRCGAFKKFNTHRSHLNEWPMIINGKNTPILDVLLFHFYPP</sequence>
<reference evidence="2" key="1">
    <citation type="journal article" date="2019" name="Sci. Rep.">
        <title>Draft genome of Tanacetum cinerariifolium, the natural source of mosquito coil.</title>
        <authorList>
            <person name="Yamashiro T."/>
            <person name="Shiraishi A."/>
            <person name="Satake H."/>
            <person name="Nakayama K."/>
        </authorList>
    </citation>
    <scope>NUCLEOTIDE SEQUENCE</scope>
</reference>
<comment type="caution">
    <text evidence="2">The sequence shown here is derived from an EMBL/GenBank/DDBJ whole genome shotgun (WGS) entry which is preliminary data.</text>
</comment>
<dbReference type="AlphaFoldDB" id="A0A6L2N8V2"/>
<feature type="transmembrane region" description="Helical" evidence="1">
    <location>
        <begin position="451"/>
        <end position="468"/>
    </location>
</feature>
<proteinExistence type="predicted"/>
<evidence type="ECO:0000313" key="2">
    <source>
        <dbReference type="EMBL" id="GEU81542.1"/>
    </source>
</evidence>
<organism evidence="2">
    <name type="scientific">Tanacetum cinerariifolium</name>
    <name type="common">Dalmatian daisy</name>
    <name type="synonym">Chrysanthemum cinerariifolium</name>
    <dbReference type="NCBI Taxonomy" id="118510"/>
    <lineage>
        <taxon>Eukaryota</taxon>
        <taxon>Viridiplantae</taxon>
        <taxon>Streptophyta</taxon>
        <taxon>Embryophyta</taxon>
        <taxon>Tracheophyta</taxon>
        <taxon>Spermatophyta</taxon>
        <taxon>Magnoliopsida</taxon>
        <taxon>eudicotyledons</taxon>
        <taxon>Gunneridae</taxon>
        <taxon>Pentapetalae</taxon>
        <taxon>asterids</taxon>
        <taxon>campanulids</taxon>
        <taxon>Asterales</taxon>
        <taxon>Asteraceae</taxon>
        <taxon>Asteroideae</taxon>
        <taxon>Anthemideae</taxon>
        <taxon>Anthemidinae</taxon>
        <taxon>Tanacetum</taxon>
    </lineage>
</organism>
<dbReference type="EMBL" id="BKCJ010008304">
    <property type="protein sequence ID" value="GEU81542.1"/>
    <property type="molecule type" value="Genomic_DNA"/>
</dbReference>
<evidence type="ECO:0000256" key="1">
    <source>
        <dbReference type="SAM" id="Phobius"/>
    </source>
</evidence>
<name>A0A6L2N8V2_TANCI</name>
<protein>
    <submittedName>
        <fullName evidence="2">Uncharacterized protein</fullName>
    </submittedName>
</protein>
<keyword evidence="1" id="KW-1133">Transmembrane helix</keyword>